<sequence>MKNTATSIKEQDLDGTLGLVDYFDEYEFHGNMPEDKLGYQKRSFFARQREYRIKIDTRNAIPTSYTLDVGDLNDIALITTTREFNDQLKIKLPDGSNA</sequence>
<organism evidence="1 2">
    <name type="scientific">Marinomonas primoryensis</name>
    <dbReference type="NCBI Taxonomy" id="178399"/>
    <lineage>
        <taxon>Bacteria</taxon>
        <taxon>Pseudomonadati</taxon>
        <taxon>Pseudomonadota</taxon>
        <taxon>Gammaproteobacteria</taxon>
        <taxon>Oceanospirillales</taxon>
        <taxon>Oceanospirillaceae</taxon>
        <taxon>Marinomonas</taxon>
    </lineage>
</organism>
<name>A0A2Z4PV88_9GAMM</name>
<accession>A0A2Z4PV88</accession>
<protein>
    <submittedName>
        <fullName evidence="1">Uncharacterized protein</fullName>
    </submittedName>
</protein>
<evidence type="ECO:0000313" key="1">
    <source>
        <dbReference type="EMBL" id="AWY01400.1"/>
    </source>
</evidence>
<dbReference type="OrthoDB" id="6905277at2"/>
<dbReference type="Proteomes" id="UP000249898">
    <property type="component" value="Chromosome"/>
</dbReference>
<proteinExistence type="predicted"/>
<dbReference type="EMBL" id="CP016181">
    <property type="protein sequence ID" value="AWY01400.1"/>
    <property type="molecule type" value="Genomic_DNA"/>
</dbReference>
<gene>
    <name evidence="1" type="ORF">A8139_16630</name>
</gene>
<dbReference type="AlphaFoldDB" id="A0A2Z4PV88"/>
<dbReference type="RefSeq" id="WP_112139888.1">
    <property type="nucleotide sequence ID" value="NZ_CP016181.1"/>
</dbReference>
<evidence type="ECO:0000313" key="2">
    <source>
        <dbReference type="Proteomes" id="UP000249898"/>
    </source>
</evidence>
<reference evidence="1 2" key="1">
    <citation type="submission" date="2016-06" db="EMBL/GenBank/DDBJ databases">
        <title>The sequenced genome of the ice-adhering bacterium Marinomonas primoryensis, from Antarctica.</title>
        <authorList>
            <person name="Graham L."/>
            <person name="Vance T.D.R."/>
            <person name="Davies P.L."/>
        </authorList>
    </citation>
    <scope>NUCLEOTIDE SEQUENCE [LARGE SCALE GENOMIC DNA]</scope>
    <source>
        <strain evidence="1 2">AceL</strain>
    </source>
</reference>